<dbReference type="Gene3D" id="3.30.429.10">
    <property type="entry name" value="Macrophage Migration Inhibitory Factor"/>
    <property type="match status" value="1"/>
</dbReference>
<keyword evidence="1" id="KW-0413">Isomerase</keyword>
<dbReference type="DNASU" id="5325850"/>
<keyword evidence="4" id="KW-1185">Reference proteome</keyword>
<dbReference type="InterPro" id="IPR004370">
    <property type="entry name" value="4-OT-like_dom"/>
</dbReference>
<dbReference type="GO" id="GO:0016853">
    <property type="term" value="F:isomerase activity"/>
    <property type="evidence" value="ECO:0007669"/>
    <property type="project" value="UniProtKB-KW"/>
</dbReference>
<name>A6UN52_METVS</name>
<protein>
    <submittedName>
        <fullName evidence="3">4-oxalocrotonate tautomerase</fullName>
    </submittedName>
</protein>
<dbReference type="Proteomes" id="UP000001107">
    <property type="component" value="Chromosome"/>
</dbReference>
<gene>
    <name evidence="3" type="ordered locus">Mevan_0009</name>
</gene>
<dbReference type="HOGENOM" id="CLU_148073_2_1_2"/>
<dbReference type="KEGG" id="mvn:Mevan_0009"/>
<dbReference type="EMBL" id="CP000742">
    <property type="protein sequence ID" value="ABR53924.1"/>
    <property type="molecule type" value="Genomic_DNA"/>
</dbReference>
<dbReference type="SUPFAM" id="SSF55331">
    <property type="entry name" value="Tautomerase/MIF"/>
    <property type="match status" value="1"/>
</dbReference>
<dbReference type="GeneID" id="5325850"/>
<dbReference type="eggNOG" id="arCOG02240">
    <property type="taxonomic scope" value="Archaea"/>
</dbReference>
<evidence type="ECO:0000256" key="1">
    <source>
        <dbReference type="ARBA" id="ARBA00023235"/>
    </source>
</evidence>
<dbReference type="OrthoDB" id="358896at2157"/>
<proteinExistence type="predicted"/>
<accession>A6UN52</accession>
<sequence length="63" mass="6978">MPVITIDVGLVSNEQKEELIKEFTKKASEIIGLSEEKFVVFIREHGYENIGVGGVSLSISLKK</sequence>
<dbReference type="NCBIfam" id="NF041920">
    <property type="entry name" value="DmpI"/>
    <property type="match status" value="1"/>
</dbReference>
<reference evidence="3" key="1">
    <citation type="submission" date="2007-06" db="EMBL/GenBank/DDBJ databases">
        <title>Complete sequence of Methanococcus vannielii SB.</title>
        <authorList>
            <consortium name="US DOE Joint Genome Institute"/>
            <person name="Copeland A."/>
            <person name="Lucas S."/>
            <person name="Lapidus A."/>
            <person name="Barry K."/>
            <person name="Glavina del Rio T."/>
            <person name="Dalin E."/>
            <person name="Tice H."/>
            <person name="Pitluck S."/>
            <person name="Chain P."/>
            <person name="Malfatti S."/>
            <person name="Shin M."/>
            <person name="Vergez L."/>
            <person name="Schmutz J."/>
            <person name="Larimer F."/>
            <person name="Land M."/>
            <person name="Hauser L."/>
            <person name="Kyrpides N."/>
            <person name="Anderson I."/>
            <person name="Sieprawska-Lupa M."/>
            <person name="Whitman W.B."/>
            <person name="Richardson P."/>
        </authorList>
    </citation>
    <scope>NUCLEOTIDE SEQUENCE [LARGE SCALE GENOMIC DNA]</scope>
    <source>
        <strain evidence="3">SB</strain>
    </source>
</reference>
<organism evidence="3 4">
    <name type="scientific">Methanococcus vannielii (strain ATCC 35089 / DSM 1224 / JCM 13029 / OCM 148 / SB)</name>
    <dbReference type="NCBI Taxonomy" id="406327"/>
    <lineage>
        <taxon>Archaea</taxon>
        <taxon>Methanobacteriati</taxon>
        <taxon>Methanobacteriota</taxon>
        <taxon>Methanomada group</taxon>
        <taxon>Methanococci</taxon>
        <taxon>Methanococcales</taxon>
        <taxon>Methanococcaceae</taxon>
        <taxon>Methanococcus</taxon>
    </lineage>
</organism>
<dbReference type="InterPro" id="IPR014347">
    <property type="entry name" value="Tautomerase/MIF_sf"/>
</dbReference>
<evidence type="ECO:0000259" key="2">
    <source>
        <dbReference type="Pfam" id="PF01361"/>
    </source>
</evidence>
<evidence type="ECO:0000313" key="3">
    <source>
        <dbReference type="EMBL" id="ABR53924.1"/>
    </source>
</evidence>
<evidence type="ECO:0000313" key="4">
    <source>
        <dbReference type="Proteomes" id="UP000001107"/>
    </source>
</evidence>
<feature type="domain" description="4-oxalocrotonate tautomerase-like" evidence="2">
    <location>
        <begin position="2"/>
        <end position="57"/>
    </location>
</feature>
<dbReference type="AlphaFoldDB" id="A6UN52"/>
<dbReference type="RefSeq" id="WP_011971828.1">
    <property type="nucleotide sequence ID" value="NC_009634.1"/>
</dbReference>
<dbReference type="Pfam" id="PF01361">
    <property type="entry name" value="Tautomerase"/>
    <property type="match status" value="1"/>
</dbReference>
<dbReference type="STRING" id="406327.Mevan_0009"/>